<evidence type="ECO:0000256" key="5">
    <source>
        <dbReference type="ARBA" id="ARBA00023136"/>
    </source>
</evidence>
<proteinExistence type="predicted"/>
<evidence type="ECO:0000256" key="2">
    <source>
        <dbReference type="ARBA" id="ARBA00022692"/>
    </source>
</evidence>
<dbReference type="GO" id="GO:0043682">
    <property type="term" value="F:P-type divalent copper transporter activity"/>
    <property type="evidence" value="ECO:0007669"/>
    <property type="project" value="TreeGrafter"/>
</dbReference>
<keyword evidence="7" id="KW-1185">Reference proteome</keyword>
<dbReference type="PANTHER" id="PTHR43520:SF22">
    <property type="entry name" value="COPPER-TRANSPORTING ATPASE PAA1, CHLOROPLASTIC"/>
    <property type="match status" value="1"/>
</dbReference>
<dbReference type="AlphaFoldDB" id="A0A8J4BN07"/>
<accession>A0A8J4BN07</accession>
<protein>
    <recommendedName>
        <fullName evidence="8">HMA domain-containing protein</fullName>
    </recommendedName>
</protein>
<comment type="subcellular location">
    <subcellularLocation>
        <location evidence="1">Membrane</location>
    </subcellularLocation>
</comment>
<keyword evidence="3" id="KW-1278">Translocase</keyword>
<dbReference type="GO" id="GO:0055070">
    <property type="term" value="P:copper ion homeostasis"/>
    <property type="evidence" value="ECO:0007669"/>
    <property type="project" value="TreeGrafter"/>
</dbReference>
<keyword evidence="4" id="KW-1133">Transmembrane helix</keyword>
<dbReference type="GO" id="GO:0016020">
    <property type="term" value="C:membrane"/>
    <property type="evidence" value="ECO:0007669"/>
    <property type="project" value="UniProtKB-SubCell"/>
</dbReference>
<dbReference type="PROSITE" id="PS00154">
    <property type="entry name" value="ATPASE_E1_E2"/>
    <property type="match status" value="1"/>
</dbReference>
<evidence type="ECO:0000313" key="6">
    <source>
        <dbReference type="EMBL" id="GIL64877.1"/>
    </source>
</evidence>
<dbReference type="Gene3D" id="1.20.1110.10">
    <property type="entry name" value="Calcium-transporting ATPase, transmembrane domain"/>
    <property type="match status" value="1"/>
</dbReference>
<evidence type="ECO:0000313" key="7">
    <source>
        <dbReference type="Proteomes" id="UP000747399"/>
    </source>
</evidence>
<keyword evidence="5" id="KW-0472">Membrane</keyword>
<name>A0A8J4BN07_9CHLO</name>
<organism evidence="6 7">
    <name type="scientific">Volvox africanus</name>
    <dbReference type="NCBI Taxonomy" id="51714"/>
    <lineage>
        <taxon>Eukaryota</taxon>
        <taxon>Viridiplantae</taxon>
        <taxon>Chlorophyta</taxon>
        <taxon>core chlorophytes</taxon>
        <taxon>Chlorophyceae</taxon>
        <taxon>CS clade</taxon>
        <taxon>Chlamydomonadales</taxon>
        <taxon>Volvocaceae</taxon>
        <taxon>Volvox</taxon>
    </lineage>
</organism>
<evidence type="ECO:0008006" key="8">
    <source>
        <dbReference type="Google" id="ProtNLM"/>
    </source>
</evidence>
<comment type="caution">
    <text evidence="6">The sequence shown here is derived from an EMBL/GenBank/DDBJ whole genome shotgun (WGS) entry which is preliminary data.</text>
</comment>
<dbReference type="Proteomes" id="UP000747399">
    <property type="component" value="Unassembled WGS sequence"/>
</dbReference>
<dbReference type="GO" id="GO:0005507">
    <property type="term" value="F:copper ion binding"/>
    <property type="evidence" value="ECO:0007669"/>
    <property type="project" value="TreeGrafter"/>
</dbReference>
<dbReference type="EMBL" id="BNCO01000070">
    <property type="protein sequence ID" value="GIL64877.1"/>
    <property type="molecule type" value="Genomic_DNA"/>
</dbReference>
<gene>
    <name evidence="6" type="ORF">Vafri_18707</name>
</gene>
<dbReference type="PANTHER" id="PTHR43520">
    <property type="entry name" value="ATP7, ISOFORM B"/>
    <property type="match status" value="1"/>
</dbReference>
<reference evidence="6" key="1">
    <citation type="journal article" date="2021" name="Proc. Natl. Acad. Sci. U.S.A.">
        <title>Three genomes in the algal genus Volvox reveal the fate of a haploid sex-determining region after a transition to homothallism.</title>
        <authorList>
            <person name="Yamamoto K."/>
            <person name="Hamaji T."/>
            <person name="Kawai-Toyooka H."/>
            <person name="Matsuzaki R."/>
            <person name="Takahashi F."/>
            <person name="Nishimura Y."/>
            <person name="Kawachi M."/>
            <person name="Noguchi H."/>
            <person name="Minakuchi Y."/>
            <person name="Umen J.G."/>
            <person name="Toyoda A."/>
            <person name="Nozaki H."/>
        </authorList>
    </citation>
    <scope>NUCLEOTIDE SEQUENCE</scope>
    <source>
        <strain evidence="6">NIES-3780</strain>
    </source>
</reference>
<evidence type="ECO:0000256" key="4">
    <source>
        <dbReference type="ARBA" id="ARBA00022989"/>
    </source>
</evidence>
<sequence>MVEVAQVKVLAASAAGPAGTLLLSLQMACNVLVTACPCALGLATPMAVLVGTSAGARRGLLIRGGDILEAASHADTVVLDKTGTLTVGKPQPHPRRRRVEAALERWWQQRAARRRRIDICAVSGCGGMSGGVERDVVDGSPTGVEELNKLGNRTGQPEIWLKSNKLLVFHWQVISRQITV</sequence>
<evidence type="ECO:0000256" key="1">
    <source>
        <dbReference type="ARBA" id="ARBA00004370"/>
    </source>
</evidence>
<keyword evidence="2" id="KW-0812">Transmembrane</keyword>
<dbReference type="InterPro" id="IPR018303">
    <property type="entry name" value="ATPase_P-typ_P_site"/>
</dbReference>
<evidence type="ECO:0000256" key="3">
    <source>
        <dbReference type="ARBA" id="ARBA00022967"/>
    </source>
</evidence>